<dbReference type="SUPFAM" id="SSF53756">
    <property type="entry name" value="UDP-Glycosyltransferase/glycogen phosphorylase"/>
    <property type="match status" value="1"/>
</dbReference>
<evidence type="ECO:0000256" key="3">
    <source>
        <dbReference type="ARBA" id="ARBA00022679"/>
    </source>
</evidence>
<dbReference type="RefSeq" id="WP_146916139.1">
    <property type="nucleotide sequence ID" value="NZ_CP042430.1"/>
</dbReference>
<sequence length="393" mass="42904">MSSRIPEVASPAVALLLSTDVFEEFYGRGLGLTREAFVETYRNDWSWEYAYALRDQGVRATIYIPSERGSAVMATPEGVGIRFVGTGVVDAPWRRVRSLRRTPPGRYVHQVANALSILPELRRGFREDRITTMMVQEYWTGRWDVLSGLRLPVIGIDQGMPDRHELKTFKRRTLPRARAIVVQTSAEADKVRRHGGHPTRIPNGVDVGRYAPAPATAAGPGKEIVIVARLLDVQKRISDLIHALARLDAGWSLRILGSGPDEQMLRELAREAGVADRCRFDGFVMDRSVIVEAMRSAAVFALPSAYEGLPMSLLEAMACGCSVVGSDIPAIAEVVEHDRTGLIVGVGDVGALAEAIVEAHARRAELGAAARAAAVATYSRESCGRRLAELVVN</sequence>
<dbReference type="AlphaFoldDB" id="A0A5B8U1H3"/>
<feature type="region of interest" description="Disordered" evidence="4">
    <location>
        <begin position="187"/>
        <end position="207"/>
    </location>
</feature>
<evidence type="ECO:0000256" key="2">
    <source>
        <dbReference type="ARBA" id="ARBA00022676"/>
    </source>
</evidence>
<protein>
    <submittedName>
        <fullName evidence="6">Glycosyltransferase</fullName>
    </submittedName>
</protein>
<evidence type="ECO:0000259" key="5">
    <source>
        <dbReference type="Pfam" id="PF13439"/>
    </source>
</evidence>
<dbReference type="Proteomes" id="UP000321805">
    <property type="component" value="Chromosome"/>
</dbReference>
<keyword evidence="3 6" id="KW-0808">Transferase</keyword>
<keyword evidence="2" id="KW-0328">Glycosyltransferase</keyword>
<keyword evidence="7" id="KW-1185">Reference proteome</keyword>
<accession>A0A5B8U1H3</accession>
<dbReference type="Gene3D" id="3.40.50.2000">
    <property type="entry name" value="Glycogen Phosphorylase B"/>
    <property type="match status" value="2"/>
</dbReference>
<proteinExistence type="inferred from homology"/>
<name>A0A5B8U1H3_9ACTN</name>
<feature type="domain" description="Glycosyltransferase subfamily 4-like N-terminal" evidence="5">
    <location>
        <begin position="48"/>
        <end position="208"/>
    </location>
</feature>
<evidence type="ECO:0000256" key="1">
    <source>
        <dbReference type="ARBA" id="ARBA00009481"/>
    </source>
</evidence>
<dbReference type="Pfam" id="PF13692">
    <property type="entry name" value="Glyco_trans_1_4"/>
    <property type="match status" value="1"/>
</dbReference>
<reference evidence="6 7" key="1">
    <citation type="journal article" date="2018" name="J. Microbiol.">
        <title>Baekduia soli gen. nov., sp. nov., a novel bacterium isolated from the soil of Baekdu Mountain and proposal of a novel family name, Baekduiaceae fam. nov.</title>
        <authorList>
            <person name="An D.S."/>
            <person name="Siddiqi M.Z."/>
            <person name="Kim K.H."/>
            <person name="Yu H.S."/>
            <person name="Im W.T."/>
        </authorList>
    </citation>
    <scope>NUCLEOTIDE SEQUENCE [LARGE SCALE GENOMIC DNA]</scope>
    <source>
        <strain evidence="6 7">BR7-21</strain>
    </source>
</reference>
<dbReference type="EMBL" id="CP042430">
    <property type="protein sequence ID" value="QEC46665.1"/>
    <property type="molecule type" value="Genomic_DNA"/>
</dbReference>
<dbReference type="KEGG" id="bsol:FSW04_03085"/>
<evidence type="ECO:0000313" key="6">
    <source>
        <dbReference type="EMBL" id="QEC46665.1"/>
    </source>
</evidence>
<dbReference type="OrthoDB" id="477186at2"/>
<dbReference type="Pfam" id="PF13439">
    <property type="entry name" value="Glyco_transf_4"/>
    <property type="match status" value="1"/>
</dbReference>
<evidence type="ECO:0000313" key="7">
    <source>
        <dbReference type="Proteomes" id="UP000321805"/>
    </source>
</evidence>
<dbReference type="PANTHER" id="PTHR12526">
    <property type="entry name" value="GLYCOSYLTRANSFERASE"/>
    <property type="match status" value="1"/>
</dbReference>
<evidence type="ECO:0000256" key="4">
    <source>
        <dbReference type="SAM" id="MobiDB-lite"/>
    </source>
</evidence>
<dbReference type="PANTHER" id="PTHR12526:SF640">
    <property type="entry name" value="COLANIC ACID BIOSYNTHESIS GLYCOSYLTRANSFERASE WCAL-RELATED"/>
    <property type="match status" value="1"/>
</dbReference>
<dbReference type="GO" id="GO:0016757">
    <property type="term" value="F:glycosyltransferase activity"/>
    <property type="evidence" value="ECO:0007669"/>
    <property type="project" value="UniProtKB-KW"/>
</dbReference>
<gene>
    <name evidence="6" type="ORF">FSW04_03085</name>
</gene>
<organism evidence="6 7">
    <name type="scientific">Baekduia soli</name>
    <dbReference type="NCBI Taxonomy" id="496014"/>
    <lineage>
        <taxon>Bacteria</taxon>
        <taxon>Bacillati</taxon>
        <taxon>Actinomycetota</taxon>
        <taxon>Thermoleophilia</taxon>
        <taxon>Solirubrobacterales</taxon>
        <taxon>Baekduiaceae</taxon>
        <taxon>Baekduia</taxon>
    </lineage>
</organism>
<dbReference type="InterPro" id="IPR028098">
    <property type="entry name" value="Glyco_trans_4-like_N"/>
</dbReference>
<comment type="similarity">
    <text evidence="1">Belongs to the glycosyltransferase group 1 family. Glycosyltransferase 4 subfamily.</text>
</comment>